<keyword evidence="3" id="KW-1185">Reference proteome</keyword>
<dbReference type="InterPro" id="IPR005358">
    <property type="entry name" value="Puta_zinc/iron-chelating_dom"/>
</dbReference>
<sequence length="225" mass="24506">MSPKSMRGQTIPNDPLRATHSTRLQRQTDGWFQRAEAALLGAVPCRAGCSHCCIGPFPITVLDVQALHEGLARLEPHDREEIQRNAAEQTAVLEQAAPSLKQAPFVDQFADAETDRLVTLLEDAPCPALSAEGLCRVYDHRPLTCRSMGIPVVEPTGTFGACAVQTFVPIRRLPASLREEEETLAAQEAVALHQIRLSSPTPGEEVLLPYGFLPSLHTIAGRSRT</sequence>
<accession>A0A1W1I186</accession>
<dbReference type="EMBL" id="LT828648">
    <property type="protein sequence ID" value="SLM46766.1"/>
    <property type="molecule type" value="Genomic_DNA"/>
</dbReference>
<evidence type="ECO:0000313" key="3">
    <source>
        <dbReference type="Proteomes" id="UP000192042"/>
    </source>
</evidence>
<protein>
    <recommendedName>
        <fullName evidence="4">YkgJ family cysteine cluster protein</fullName>
    </recommendedName>
</protein>
<dbReference type="RefSeq" id="WP_080885398.1">
    <property type="nucleotide sequence ID" value="NZ_LT828648.1"/>
</dbReference>
<dbReference type="Pfam" id="PF03692">
    <property type="entry name" value="CxxCxxCC"/>
    <property type="match status" value="1"/>
</dbReference>
<dbReference type="OrthoDB" id="9810361at2"/>
<dbReference type="AlphaFoldDB" id="A0A1W1I186"/>
<reference evidence="2 3" key="1">
    <citation type="submission" date="2017-03" db="EMBL/GenBank/DDBJ databases">
        <authorList>
            <person name="Afonso C.L."/>
            <person name="Miller P.J."/>
            <person name="Scott M.A."/>
            <person name="Spackman E."/>
            <person name="Goraichik I."/>
            <person name="Dimitrov K.M."/>
            <person name="Suarez D.L."/>
            <person name="Swayne D.E."/>
        </authorList>
    </citation>
    <scope>NUCLEOTIDE SEQUENCE [LARGE SCALE GENOMIC DNA]</scope>
    <source>
        <strain evidence="2">Genome sequencing of Nitrospira japonica strain NJ11</strain>
    </source>
</reference>
<gene>
    <name evidence="2" type="ORF">NSJP_0595</name>
</gene>
<proteinExistence type="predicted"/>
<dbReference type="Proteomes" id="UP000192042">
    <property type="component" value="Chromosome I"/>
</dbReference>
<evidence type="ECO:0008006" key="4">
    <source>
        <dbReference type="Google" id="ProtNLM"/>
    </source>
</evidence>
<dbReference type="STRING" id="1325564.NSJP_0595"/>
<evidence type="ECO:0000256" key="1">
    <source>
        <dbReference type="SAM" id="MobiDB-lite"/>
    </source>
</evidence>
<feature type="region of interest" description="Disordered" evidence="1">
    <location>
        <begin position="1"/>
        <end position="23"/>
    </location>
</feature>
<organism evidence="2 3">
    <name type="scientific">Nitrospira japonica</name>
    <dbReference type="NCBI Taxonomy" id="1325564"/>
    <lineage>
        <taxon>Bacteria</taxon>
        <taxon>Pseudomonadati</taxon>
        <taxon>Nitrospirota</taxon>
        <taxon>Nitrospiria</taxon>
        <taxon>Nitrospirales</taxon>
        <taxon>Nitrospiraceae</taxon>
        <taxon>Nitrospira</taxon>
    </lineage>
</organism>
<dbReference type="KEGG" id="nja:NSJP_0595"/>
<evidence type="ECO:0000313" key="2">
    <source>
        <dbReference type="EMBL" id="SLM46766.1"/>
    </source>
</evidence>
<name>A0A1W1I186_9BACT</name>